<sequence>MSAESSGRFTLKELNRIKVLQDVIDRKMTPGRAAVVLGITPRHCSRLIKRYREHGPLGMNNIARGNPSNRLLPKSFTDQIVDIVKKNYPDFGPTLAREKLEEIHGLTIGKETLRRLMIRAGLWIPRKMRAPKIHQPRYRRPCTGELIQIDGCDHDWFEGRGPKCTALVYVDDATSKIMELLFVQAESTFTYFNATRRYIERHGKPLAFYSDKAGIFRINNKNAIGGDGHTQFGRAMNELNIQTICAETSQAKGRVERAHSTLQDRLVKEFRLKHISSIEAANAFTDEFMDDYNHRFGKLPRHEYDVHRLLEQDENLDTILTIREYRKVSKNLTVQYDKIVYLIEDTEYSRRAIGKYIDVYHYPDERKELRLNGIPLPFITYDRLSDVDQGAIVDNKRLGRTLELIKTVVDDKRDNRRSQSVPAGNGPSRRKEKAPGKKSQRSINQNDMLEALVKLQGRSKEIFGKN</sequence>
<dbReference type="NCBIfam" id="NF033594">
    <property type="entry name" value="transpos_ISNCY_2"/>
    <property type="match status" value="1"/>
</dbReference>
<feature type="compositionally biased region" description="Basic residues" evidence="1">
    <location>
        <begin position="428"/>
        <end position="440"/>
    </location>
</feature>
<dbReference type="SUPFAM" id="SSF46689">
    <property type="entry name" value="Homeodomain-like"/>
    <property type="match status" value="1"/>
</dbReference>
<evidence type="ECO:0000256" key="1">
    <source>
        <dbReference type="SAM" id="MobiDB-lite"/>
    </source>
</evidence>
<dbReference type="InterPro" id="IPR009057">
    <property type="entry name" value="Homeodomain-like_sf"/>
</dbReference>
<evidence type="ECO:0000259" key="2">
    <source>
        <dbReference type="PROSITE" id="PS50994"/>
    </source>
</evidence>
<dbReference type="GO" id="GO:0015074">
    <property type="term" value="P:DNA integration"/>
    <property type="evidence" value="ECO:0007669"/>
    <property type="project" value="InterPro"/>
</dbReference>
<dbReference type="InterPro" id="IPR012337">
    <property type="entry name" value="RNaseH-like_sf"/>
</dbReference>
<dbReference type="Pfam" id="PF13518">
    <property type="entry name" value="HTH_28"/>
    <property type="match status" value="1"/>
</dbReference>
<name>A0A8I2ALC0_9GAMM</name>
<proteinExistence type="predicted"/>
<dbReference type="SUPFAM" id="SSF53098">
    <property type="entry name" value="Ribonuclease H-like"/>
    <property type="match status" value="1"/>
</dbReference>
<comment type="caution">
    <text evidence="3">The sequence shown here is derived from an EMBL/GenBank/DDBJ whole genome shotgun (WGS) entry which is preliminary data.</text>
</comment>
<dbReference type="InterPro" id="IPR047797">
    <property type="entry name" value="ISNCY_transpos"/>
</dbReference>
<protein>
    <submittedName>
        <fullName evidence="3">ISNCY family transposase</fullName>
    </submittedName>
</protein>
<dbReference type="Gene3D" id="3.30.420.10">
    <property type="entry name" value="Ribonuclease H-like superfamily/Ribonuclease H"/>
    <property type="match status" value="1"/>
</dbReference>
<dbReference type="InterPro" id="IPR001584">
    <property type="entry name" value="Integrase_cat-core"/>
</dbReference>
<feature type="domain" description="Integrase catalytic" evidence="2">
    <location>
        <begin position="137"/>
        <end position="317"/>
    </location>
</feature>
<dbReference type="PANTHER" id="PTHR35004">
    <property type="entry name" value="TRANSPOSASE RV3428C-RELATED"/>
    <property type="match status" value="1"/>
</dbReference>
<dbReference type="GO" id="GO:0003676">
    <property type="term" value="F:nucleic acid binding"/>
    <property type="evidence" value="ECO:0007669"/>
    <property type="project" value="InterPro"/>
</dbReference>
<dbReference type="RefSeq" id="WP_210848061.1">
    <property type="nucleotide sequence ID" value="NZ_JAGKLY010000001.1"/>
</dbReference>
<evidence type="ECO:0000313" key="3">
    <source>
        <dbReference type="EMBL" id="MBQ0267423.1"/>
    </source>
</evidence>
<dbReference type="InterPro" id="IPR036397">
    <property type="entry name" value="RNaseH_sf"/>
</dbReference>
<dbReference type="InterPro" id="IPR055247">
    <property type="entry name" value="InsJ-like_HTH"/>
</dbReference>
<dbReference type="PROSITE" id="PS50994">
    <property type="entry name" value="INTEGRASE"/>
    <property type="match status" value="1"/>
</dbReference>
<dbReference type="PANTHER" id="PTHR35004:SF7">
    <property type="entry name" value="INTEGRASE PROTEIN"/>
    <property type="match status" value="1"/>
</dbReference>
<gene>
    <name evidence="3" type="ORF">J7T18_03795</name>
</gene>
<reference evidence="3" key="1">
    <citation type="submission" date="2021-03" db="EMBL/GenBank/DDBJ databases">
        <authorList>
            <person name="Stanton E."/>
        </authorList>
    </citation>
    <scope>NUCLEOTIDE SEQUENCE</scope>
    <source>
        <strain evidence="3">2020EL-00113</strain>
    </source>
</reference>
<dbReference type="Proteomes" id="UP000674270">
    <property type="component" value="Unassembled WGS sequence"/>
</dbReference>
<accession>A0A8I2ALC0</accession>
<evidence type="ECO:0000313" key="4">
    <source>
        <dbReference type="Proteomes" id="UP000674270"/>
    </source>
</evidence>
<organism evidence="3 4">
    <name type="scientific">Providencia huaxiensis</name>
    <dbReference type="NCBI Taxonomy" id="2027290"/>
    <lineage>
        <taxon>Bacteria</taxon>
        <taxon>Pseudomonadati</taxon>
        <taxon>Pseudomonadota</taxon>
        <taxon>Gammaproteobacteria</taxon>
        <taxon>Enterobacterales</taxon>
        <taxon>Morganellaceae</taxon>
        <taxon>Providencia</taxon>
    </lineage>
</organism>
<dbReference type="EMBL" id="JAGKLY010000001">
    <property type="protein sequence ID" value="MBQ0267423.1"/>
    <property type="molecule type" value="Genomic_DNA"/>
</dbReference>
<feature type="region of interest" description="Disordered" evidence="1">
    <location>
        <begin position="413"/>
        <end position="447"/>
    </location>
</feature>
<dbReference type="AlphaFoldDB" id="A0A8I2ALC0"/>